<dbReference type="Proteomes" id="UP000241769">
    <property type="component" value="Unassembled WGS sequence"/>
</dbReference>
<dbReference type="InterPro" id="IPR001806">
    <property type="entry name" value="Small_GTPase"/>
</dbReference>
<dbReference type="SMART" id="SM00174">
    <property type="entry name" value="RHO"/>
    <property type="match status" value="1"/>
</dbReference>
<dbReference type="PROSITE" id="PS51419">
    <property type="entry name" value="RAB"/>
    <property type="match status" value="1"/>
</dbReference>
<reference evidence="4 5" key="1">
    <citation type="journal article" date="2018" name="Genome Biol. Evol.">
        <title>Multiple Roots of Fruiting Body Formation in Amoebozoa.</title>
        <authorList>
            <person name="Hillmann F."/>
            <person name="Forbes G."/>
            <person name="Novohradska S."/>
            <person name="Ferling I."/>
            <person name="Riege K."/>
            <person name="Groth M."/>
            <person name="Westermann M."/>
            <person name="Marz M."/>
            <person name="Spaller T."/>
            <person name="Winckler T."/>
            <person name="Schaap P."/>
            <person name="Glockner G."/>
        </authorList>
    </citation>
    <scope>NUCLEOTIDE SEQUENCE [LARGE SCALE GENOMIC DNA]</scope>
    <source>
        <strain evidence="4 5">Jena</strain>
    </source>
</reference>
<accession>A0A2P6NKR2</accession>
<dbReference type="Pfam" id="PF00071">
    <property type="entry name" value="Ras"/>
    <property type="match status" value="1"/>
</dbReference>
<dbReference type="InParanoid" id="A0A2P6NKR2"/>
<organism evidence="4 5">
    <name type="scientific">Planoprotostelium fungivorum</name>
    <dbReference type="NCBI Taxonomy" id="1890364"/>
    <lineage>
        <taxon>Eukaryota</taxon>
        <taxon>Amoebozoa</taxon>
        <taxon>Evosea</taxon>
        <taxon>Variosea</taxon>
        <taxon>Cavosteliida</taxon>
        <taxon>Cavosteliaceae</taxon>
        <taxon>Planoprotostelium</taxon>
    </lineage>
</organism>
<evidence type="ECO:0000256" key="1">
    <source>
        <dbReference type="ARBA" id="ARBA00006270"/>
    </source>
</evidence>
<dbReference type="NCBIfam" id="TIGR00231">
    <property type="entry name" value="small_GTP"/>
    <property type="match status" value="1"/>
</dbReference>
<evidence type="ECO:0000256" key="3">
    <source>
        <dbReference type="ARBA" id="ARBA00023134"/>
    </source>
</evidence>
<sequence length="183" mass="20702">MAAKKDERIKIILLGDSAVGKTNRPQQMSTFALTLFSYDAEIDGKKVPVDFWDTAGQERFNSMHPSYYYNAHCCILVFDVTRKVTYMNLNTWYKELQDARKGIPVIVVANKIDVDYKVTERSFAFAGKKGAPFFFASASDGTNVVQIFEEAIKAGMEFNEKPPQDFVSDVLSLLAEDWGDKKQ</sequence>
<dbReference type="PRINTS" id="PR00449">
    <property type="entry name" value="RASTRNSFRMNG"/>
</dbReference>
<evidence type="ECO:0000313" key="4">
    <source>
        <dbReference type="EMBL" id="PRP84547.1"/>
    </source>
</evidence>
<evidence type="ECO:0000313" key="5">
    <source>
        <dbReference type="Proteomes" id="UP000241769"/>
    </source>
</evidence>
<comment type="caution">
    <text evidence="4">The sequence shown here is derived from an EMBL/GenBank/DDBJ whole genome shotgun (WGS) entry which is preliminary data.</text>
</comment>
<dbReference type="OrthoDB" id="48625at2759"/>
<proteinExistence type="inferred from homology"/>
<dbReference type="SMART" id="SM00173">
    <property type="entry name" value="RAS"/>
    <property type="match status" value="1"/>
</dbReference>
<comment type="similarity">
    <text evidence="1">Belongs to the small GTPase superfamily. Rab family.</text>
</comment>
<dbReference type="SUPFAM" id="SSF52540">
    <property type="entry name" value="P-loop containing nucleoside triphosphate hydrolases"/>
    <property type="match status" value="1"/>
</dbReference>
<dbReference type="InterPro" id="IPR005225">
    <property type="entry name" value="Small_GTP-bd"/>
</dbReference>
<keyword evidence="2" id="KW-0547">Nucleotide-binding</keyword>
<dbReference type="SMART" id="SM00175">
    <property type="entry name" value="RAB"/>
    <property type="match status" value="1"/>
</dbReference>
<dbReference type="EMBL" id="MDYQ01000061">
    <property type="protein sequence ID" value="PRP84547.1"/>
    <property type="molecule type" value="Genomic_DNA"/>
</dbReference>
<dbReference type="FunFam" id="3.40.50.300:FF:001447">
    <property type="entry name" value="Ras-related protein Rab-1B"/>
    <property type="match status" value="1"/>
</dbReference>
<dbReference type="Gene3D" id="3.40.50.300">
    <property type="entry name" value="P-loop containing nucleotide triphosphate hydrolases"/>
    <property type="match status" value="1"/>
</dbReference>
<dbReference type="SMART" id="SM00176">
    <property type="entry name" value="RAN"/>
    <property type="match status" value="1"/>
</dbReference>
<keyword evidence="3" id="KW-0342">GTP-binding</keyword>
<protein>
    <submittedName>
        <fullName evidence="4">Rab-related GTPase</fullName>
    </submittedName>
</protein>
<dbReference type="InterPro" id="IPR027417">
    <property type="entry name" value="P-loop_NTPase"/>
</dbReference>
<dbReference type="AlphaFoldDB" id="A0A2P6NKR2"/>
<name>A0A2P6NKR2_9EUKA</name>
<dbReference type="PANTHER" id="PTHR47978">
    <property type="match status" value="1"/>
</dbReference>
<evidence type="ECO:0000256" key="2">
    <source>
        <dbReference type="ARBA" id="ARBA00022741"/>
    </source>
</evidence>
<keyword evidence="5" id="KW-1185">Reference proteome</keyword>
<dbReference type="GO" id="GO:0003924">
    <property type="term" value="F:GTPase activity"/>
    <property type="evidence" value="ECO:0007669"/>
    <property type="project" value="InterPro"/>
</dbReference>
<gene>
    <name evidence="4" type="ORF">PROFUN_05882</name>
</gene>
<dbReference type="STRING" id="1890364.A0A2P6NKR2"/>
<dbReference type="GO" id="GO:0005525">
    <property type="term" value="F:GTP binding"/>
    <property type="evidence" value="ECO:0007669"/>
    <property type="project" value="UniProtKB-KW"/>
</dbReference>